<dbReference type="Gene3D" id="2.60.120.260">
    <property type="entry name" value="Galactose-binding domain-like"/>
    <property type="match status" value="1"/>
</dbReference>
<evidence type="ECO:0000313" key="2">
    <source>
        <dbReference type="EMBL" id="OAO16112.1"/>
    </source>
</evidence>
<gene>
    <name evidence="2" type="ORF">AV274_2162</name>
</gene>
<organism evidence="2 3">
    <name type="scientific">Blastocystis sp. subtype 1 (strain ATCC 50177 / NandII)</name>
    <dbReference type="NCBI Taxonomy" id="478820"/>
    <lineage>
        <taxon>Eukaryota</taxon>
        <taxon>Sar</taxon>
        <taxon>Stramenopiles</taxon>
        <taxon>Bigyra</taxon>
        <taxon>Opalozoa</taxon>
        <taxon>Opalinata</taxon>
        <taxon>Blastocystidae</taxon>
        <taxon>Blastocystis</taxon>
    </lineage>
</organism>
<comment type="caution">
    <text evidence="2">The sequence shown here is derived from an EMBL/GenBank/DDBJ whole genome shotgun (WGS) entry which is preliminary data.</text>
</comment>
<dbReference type="AlphaFoldDB" id="A0A196SIV7"/>
<keyword evidence="1" id="KW-0732">Signal</keyword>
<evidence type="ECO:0000256" key="1">
    <source>
        <dbReference type="SAM" id="SignalP"/>
    </source>
</evidence>
<sequence length="623" mass="69353">MSSLSFCLLLLSAAVSALTCSDGDVYVAITKKCTVYASEDSYRIWDGNTALISSSRFSNNEQRTDEYCLPATTNNQYSITMTDSSGDSWGDSRGGAWMSVAGVYGNVFFKNYMTERRDERFKLSLYYPIMKNQQWKMITSTMSLPRDWTLHNYPTSTWNDVTLGSVPAATGSQFFRKTFTGIAGMAAYEIRFNYRYGIVAYLNGLEIVRDHMPSGIVRATTASVGEYDHYDYHGVIRPSAEIEEPNSVLAVELHFPEAGEHAVEFDAFMAALASTAPVTEETKCFIYPYAVTLNSESVSNPNFIFNWGKADSPSVLSSSSSVEYAFQSVKPYINGLRHYNGAPTAFTWQGSNDGAAWMDLFGMENPQTYGLYTVVKGTPVGLFFNSYKYTFQSSRSLYEVQPMTCSHAMPFICSATAKLPEGNFGAVEYTDCGEKRMGSVQYTCVKEGNRGVWRKGEEECVTRVPPKASTFVFSTLKIANFNMDNSSIALPVVRRVLSEVLKIQEEDVVLIINRYTKARRLEDALLVDVRITTTPEARAHLVDLLSQSSEAISALLMEEDAILFPNPSTEVTLEADPVFETECDEGFMEVHFSRVSGDARCQVRLSDEAMKTNGLVLVDKFTA</sequence>
<keyword evidence="3" id="KW-1185">Reference proteome</keyword>
<proteinExistence type="predicted"/>
<feature type="signal peptide" evidence="1">
    <location>
        <begin position="1"/>
        <end position="17"/>
    </location>
</feature>
<evidence type="ECO:0000313" key="3">
    <source>
        <dbReference type="Proteomes" id="UP000078348"/>
    </source>
</evidence>
<name>A0A196SIV7_BLAHN</name>
<protein>
    <submittedName>
        <fullName evidence="2">Uncharacterized protein</fullName>
    </submittedName>
</protein>
<feature type="chain" id="PRO_5008274649" evidence="1">
    <location>
        <begin position="18"/>
        <end position="623"/>
    </location>
</feature>
<dbReference type="EMBL" id="LXWW01000098">
    <property type="protein sequence ID" value="OAO16112.1"/>
    <property type="molecule type" value="Genomic_DNA"/>
</dbReference>
<reference evidence="2 3" key="1">
    <citation type="submission" date="2016-05" db="EMBL/GenBank/DDBJ databases">
        <title>Nuclear genome of Blastocystis sp. subtype 1 NandII.</title>
        <authorList>
            <person name="Gentekaki E."/>
            <person name="Curtis B."/>
            <person name="Stairs C."/>
            <person name="Eme L."/>
            <person name="Herman E."/>
            <person name="Klimes V."/>
            <person name="Arias M.C."/>
            <person name="Elias M."/>
            <person name="Hilliou F."/>
            <person name="Klute M."/>
            <person name="Malik S.-B."/>
            <person name="Pightling A."/>
            <person name="Rachubinski R."/>
            <person name="Salas D."/>
            <person name="Schlacht A."/>
            <person name="Suga H."/>
            <person name="Archibald J."/>
            <person name="Ball S.G."/>
            <person name="Clark G."/>
            <person name="Dacks J."/>
            <person name="Van Der Giezen M."/>
            <person name="Tsaousis A."/>
            <person name="Roger A."/>
        </authorList>
    </citation>
    <scope>NUCLEOTIDE SEQUENCE [LARGE SCALE GENOMIC DNA]</scope>
    <source>
        <strain evidence="3">ATCC 50177 / NandII</strain>
    </source>
</reference>
<dbReference type="Proteomes" id="UP000078348">
    <property type="component" value="Unassembled WGS sequence"/>
</dbReference>
<accession>A0A196SIV7</accession>